<dbReference type="InterPro" id="IPR003439">
    <property type="entry name" value="ABC_transporter-like_ATP-bd"/>
</dbReference>
<protein>
    <submittedName>
        <fullName evidence="11">Uncharacterized protein</fullName>
    </submittedName>
</protein>
<reference evidence="11 12" key="1">
    <citation type="submission" date="2024-02" db="EMBL/GenBank/DDBJ databases">
        <authorList>
            <person name="Daric V."/>
            <person name="Darras S."/>
        </authorList>
    </citation>
    <scope>NUCLEOTIDE SEQUENCE [LARGE SCALE GENOMIC DNA]</scope>
</reference>
<dbReference type="InterPro" id="IPR036640">
    <property type="entry name" value="ABC1_TM_sf"/>
</dbReference>
<feature type="transmembrane region" description="Helical" evidence="8">
    <location>
        <begin position="852"/>
        <end position="872"/>
    </location>
</feature>
<evidence type="ECO:0000259" key="9">
    <source>
        <dbReference type="PROSITE" id="PS50893"/>
    </source>
</evidence>
<keyword evidence="4" id="KW-0547">Nucleotide-binding</keyword>
<dbReference type="Pfam" id="PF00664">
    <property type="entry name" value="ABC_membrane"/>
    <property type="match status" value="2"/>
</dbReference>
<evidence type="ECO:0000256" key="6">
    <source>
        <dbReference type="ARBA" id="ARBA00022989"/>
    </source>
</evidence>
<keyword evidence="5" id="KW-0067">ATP-binding</keyword>
<dbReference type="PROSITE" id="PS00211">
    <property type="entry name" value="ABC_TRANSPORTER_1"/>
    <property type="match status" value="2"/>
</dbReference>
<comment type="subcellular location">
    <subcellularLocation>
        <location evidence="1">Membrane</location>
        <topology evidence="1">Multi-pass membrane protein</topology>
    </subcellularLocation>
</comment>
<feature type="transmembrane region" description="Helical" evidence="8">
    <location>
        <begin position="343"/>
        <end position="364"/>
    </location>
</feature>
<feature type="domain" description="ABC transporter" evidence="9">
    <location>
        <begin position="407"/>
        <end position="643"/>
    </location>
</feature>
<dbReference type="InterPro" id="IPR027417">
    <property type="entry name" value="P-loop_NTPase"/>
</dbReference>
<feature type="transmembrane region" description="Helical" evidence="8">
    <location>
        <begin position="952"/>
        <end position="970"/>
    </location>
</feature>
<evidence type="ECO:0000256" key="3">
    <source>
        <dbReference type="ARBA" id="ARBA00022692"/>
    </source>
</evidence>
<keyword evidence="6 8" id="KW-1133">Transmembrane helix</keyword>
<dbReference type="InterPro" id="IPR017871">
    <property type="entry name" value="ABC_transporter-like_CS"/>
</dbReference>
<evidence type="ECO:0000259" key="10">
    <source>
        <dbReference type="PROSITE" id="PS50929"/>
    </source>
</evidence>
<proteinExistence type="inferred from homology"/>
<dbReference type="SUPFAM" id="SSF52540">
    <property type="entry name" value="P-loop containing nucleoside triphosphate hydrolases"/>
    <property type="match status" value="2"/>
</dbReference>
<gene>
    <name evidence="11" type="ORF">CVLEPA_LOCUS30659</name>
</gene>
<feature type="transmembrane region" description="Helical" evidence="8">
    <location>
        <begin position="771"/>
        <end position="791"/>
    </location>
</feature>
<evidence type="ECO:0000256" key="1">
    <source>
        <dbReference type="ARBA" id="ARBA00004141"/>
    </source>
</evidence>
<feature type="transmembrane region" description="Helical" evidence="8">
    <location>
        <begin position="50"/>
        <end position="72"/>
    </location>
</feature>
<feature type="transmembrane region" description="Helical" evidence="8">
    <location>
        <begin position="231"/>
        <end position="248"/>
    </location>
</feature>
<dbReference type="PROSITE" id="PS50929">
    <property type="entry name" value="ABC_TM1F"/>
    <property type="match status" value="2"/>
</dbReference>
<dbReference type="Gene3D" id="1.20.1560.10">
    <property type="entry name" value="ABC transporter type 1, transmembrane domain"/>
    <property type="match status" value="1"/>
</dbReference>
<dbReference type="PROSITE" id="PS50893">
    <property type="entry name" value="ABC_TRANSPORTER_2"/>
    <property type="match status" value="2"/>
</dbReference>
<evidence type="ECO:0000256" key="4">
    <source>
        <dbReference type="ARBA" id="ARBA00022741"/>
    </source>
</evidence>
<dbReference type="CDD" id="cd18577">
    <property type="entry name" value="ABC_6TM_Pgp_ABCB1_D1_like"/>
    <property type="match status" value="1"/>
</dbReference>
<feature type="domain" description="ABC transmembrane type-1" evidence="10">
    <location>
        <begin position="732"/>
        <end position="1016"/>
    </location>
</feature>
<keyword evidence="3 8" id="KW-0812">Transmembrane</keyword>
<dbReference type="Proteomes" id="UP001642483">
    <property type="component" value="Unassembled WGS sequence"/>
</dbReference>
<evidence type="ECO:0000256" key="7">
    <source>
        <dbReference type="ARBA" id="ARBA00023136"/>
    </source>
</evidence>
<dbReference type="SUPFAM" id="SSF90123">
    <property type="entry name" value="ABC transporter transmembrane region"/>
    <property type="match status" value="2"/>
</dbReference>
<sequence length="1301" mass="143588">METGNEQKISGDDCVENKGAIVSRKEKDVVDNNQFSYFALYRYMTWQECILIVVGSLFALAHGVGFPMLFVLMGRMIDVFLKFENYFCQFDEGMTLCEELNATDLTTTQRTDVDARFVYGRFQEAGLSAVYNFLYVGLATMAVTIVQEMLLSFQATRQSDAISYEYFRGILRQDFSFHDLTLASELNTMLTENLNLVKQGIGPKLGVTLQYLSTVVSCIVIALVFSYKIALVDFAASPLLVLTFILFYKSENVYTKKELDSYTAAGVIAEETLSTISTVAAFGCQNKEISRYESNLNEARIVGIKKGILQACFLGIGRFVIYSMFGIAYWFGTSLALNGEIEVGDMVIAFTTSTYLSFAIGAVASSFSSCMSAKAAGAKIFQVIDRKSTIDVFAESGHTPENLVKSLQFRKVDFCYPSRKDVKVLKEVNLTVEANQKVALVGQSGSGKSTVVQLIERFYDPQSGVVEIGGHDIKSLNVHWLRSQIGFVSQEPVLFSTTIAENIRWGREGVTDEEIFEAAKKADAFEFISKFPKKFETLVGEKGKQMSGGQKQRIAIARAIVRNPKILLLDEATSALDAESEALVQAALEKATAGRTTIVIAHRLSTIRGADKIVAFNQGEVMEEGTHEELMKIENGIYRKLVESVAHEKIETFIDYESESSEDDLDEVTGKDNPALDLEVETVSSVVEKKKRSRKLRKKKKATKKNDDEVFPPISYKEILRTNQPEWCYITFGCFASLIVGATDVMSPFLLGEVLGVFLLKTTTEAQLEQAAFNGLMYFTLAVIAFVAIILKGSLLAKSGAELTARLRASAFRALLRQDMAYFDDARHHTAALCERLTNDAARVQGATGLRLGLLCHAFGIIGVAFVIGFVYSWQLSLLMLVIVPLVIIATFLQAHLLIRSSGQAGNEHGSITNQVIHNVKTVASLSKEKEVLKLHKEALEATTKASNKQRIVSSLALGLSAIMPFLVFASTFRLGMHLVVTNNLHFNNVFRVLAAFTFASRALGITASLLPNYPEAKIAANCILKLINAIPSIDPYSDSGLKPAHCKGVVELQAVTFRYPSRANHSVLEDISITVNAGQTLALVGPSGSGKSTLIRLIERFYDVDRGRLLIDGVNIKDLNLAWLRQQIGLVSQEPVLFAQTIEENIRSGNLSHKPTEEEIEEVARKANILDFIKNLPKNYDTFVGEGGEQLSGGQKQRIAIARALMRNPKILLLDEATSSLDTGSEKLVQEALDVAKEGRTSIVIAHRLSTIKNADQIAVIENGRIVEVGTHESLLDKQGAYHRLFYSQTTILDNDLNRK</sequence>
<comment type="similarity">
    <text evidence="2">Belongs to the ABC transporter superfamily. ABCB family. Multidrug resistance exporter (TC 3.A.1.201) subfamily.</text>
</comment>
<dbReference type="EMBL" id="CAWYQH010000163">
    <property type="protein sequence ID" value="CAK8697431.1"/>
    <property type="molecule type" value="Genomic_DNA"/>
</dbReference>
<evidence type="ECO:0000256" key="2">
    <source>
        <dbReference type="ARBA" id="ARBA00007577"/>
    </source>
</evidence>
<evidence type="ECO:0000313" key="12">
    <source>
        <dbReference type="Proteomes" id="UP001642483"/>
    </source>
</evidence>
<keyword evidence="7 8" id="KW-0472">Membrane</keyword>
<feature type="transmembrane region" description="Helical" evidence="8">
    <location>
        <begin position="308"/>
        <end position="331"/>
    </location>
</feature>
<dbReference type="Gene3D" id="3.40.50.300">
    <property type="entry name" value="P-loop containing nucleotide triphosphate hydrolases"/>
    <property type="match status" value="2"/>
</dbReference>
<feature type="transmembrane region" description="Helical" evidence="8">
    <location>
        <begin position="727"/>
        <end position="751"/>
    </location>
</feature>
<dbReference type="InterPro" id="IPR011527">
    <property type="entry name" value="ABC1_TM_dom"/>
</dbReference>
<organism evidence="11 12">
    <name type="scientific">Clavelina lepadiformis</name>
    <name type="common">Light-bulb sea squirt</name>
    <name type="synonym">Ascidia lepadiformis</name>
    <dbReference type="NCBI Taxonomy" id="159417"/>
    <lineage>
        <taxon>Eukaryota</taxon>
        <taxon>Metazoa</taxon>
        <taxon>Chordata</taxon>
        <taxon>Tunicata</taxon>
        <taxon>Ascidiacea</taxon>
        <taxon>Aplousobranchia</taxon>
        <taxon>Clavelinidae</taxon>
        <taxon>Clavelina</taxon>
    </lineage>
</organism>
<dbReference type="InterPro" id="IPR003593">
    <property type="entry name" value="AAA+_ATPase"/>
</dbReference>
<evidence type="ECO:0000256" key="5">
    <source>
        <dbReference type="ARBA" id="ARBA00022840"/>
    </source>
</evidence>
<keyword evidence="12" id="KW-1185">Reference proteome</keyword>
<feature type="transmembrane region" description="Helical" evidence="8">
    <location>
        <begin position="205"/>
        <end position="225"/>
    </location>
</feature>
<dbReference type="CDD" id="cd18578">
    <property type="entry name" value="ABC_6TM_Pgp_ABCB1_D2_like"/>
    <property type="match status" value="1"/>
</dbReference>
<feature type="transmembrane region" description="Helical" evidence="8">
    <location>
        <begin position="878"/>
        <end position="899"/>
    </location>
</feature>
<accession>A0ABP0H0B6</accession>
<dbReference type="Pfam" id="PF00005">
    <property type="entry name" value="ABC_tran"/>
    <property type="match status" value="2"/>
</dbReference>
<name>A0ABP0H0B6_CLALP</name>
<dbReference type="SMART" id="SM00382">
    <property type="entry name" value="AAA"/>
    <property type="match status" value="2"/>
</dbReference>
<evidence type="ECO:0000313" key="11">
    <source>
        <dbReference type="EMBL" id="CAK8697431.1"/>
    </source>
</evidence>
<feature type="domain" description="ABC transporter" evidence="9">
    <location>
        <begin position="1051"/>
        <end position="1289"/>
    </location>
</feature>
<dbReference type="InterPro" id="IPR039421">
    <property type="entry name" value="Type_1_exporter"/>
</dbReference>
<feature type="domain" description="ABC transmembrane type-1" evidence="10">
    <location>
        <begin position="53"/>
        <end position="372"/>
    </location>
</feature>
<comment type="caution">
    <text evidence="11">The sequence shown here is derived from an EMBL/GenBank/DDBJ whole genome shotgun (WGS) entry which is preliminary data.</text>
</comment>
<dbReference type="CDD" id="cd03249">
    <property type="entry name" value="ABC_MTABC3_MDL1_MDL2"/>
    <property type="match status" value="2"/>
</dbReference>
<evidence type="ECO:0000256" key="8">
    <source>
        <dbReference type="SAM" id="Phobius"/>
    </source>
</evidence>
<dbReference type="PANTHER" id="PTHR43394:SF27">
    <property type="entry name" value="ATP-DEPENDENT TRANSLOCASE ABCB1-LIKE"/>
    <property type="match status" value="1"/>
</dbReference>
<dbReference type="PANTHER" id="PTHR43394">
    <property type="entry name" value="ATP-DEPENDENT PERMEASE MDL1, MITOCHONDRIAL"/>
    <property type="match status" value="1"/>
</dbReference>